<dbReference type="GO" id="GO:0003677">
    <property type="term" value="F:DNA binding"/>
    <property type="evidence" value="ECO:0007669"/>
    <property type="project" value="InterPro"/>
</dbReference>
<keyword evidence="3" id="KW-1185">Reference proteome</keyword>
<dbReference type="OrthoDB" id="7859580at2"/>
<dbReference type="Pfam" id="PF13560">
    <property type="entry name" value="HTH_31"/>
    <property type="match status" value="1"/>
</dbReference>
<evidence type="ECO:0000259" key="1">
    <source>
        <dbReference type="PROSITE" id="PS50943"/>
    </source>
</evidence>
<dbReference type="InterPro" id="IPR001387">
    <property type="entry name" value="Cro/C1-type_HTH"/>
</dbReference>
<dbReference type="InterPro" id="IPR010982">
    <property type="entry name" value="Lambda_DNA-bd_dom_sf"/>
</dbReference>
<dbReference type="EMBL" id="VTFT01000001">
    <property type="protein sequence ID" value="TYT27251.1"/>
    <property type="molecule type" value="Genomic_DNA"/>
</dbReference>
<name>A0A5D4XUV3_9GAMM</name>
<dbReference type="SMART" id="SM00530">
    <property type="entry name" value="HTH_XRE"/>
    <property type="match status" value="1"/>
</dbReference>
<sequence>MKTSEGLTRFGKALRKIRIDRELTLGMLADKVGMSAAFISALERGKPVPPDFIAKAAQVMDLTDQEISGLQEGAALQQKEVRISMTNRSDQAKVAAMAFARRFESMSDKELAQLLSSINNGNE</sequence>
<protein>
    <submittedName>
        <fullName evidence="2">Helix-turn-helix transcriptional regulator</fullName>
    </submittedName>
</protein>
<proteinExistence type="predicted"/>
<dbReference type="Gene3D" id="1.10.260.40">
    <property type="entry name" value="lambda repressor-like DNA-binding domains"/>
    <property type="match status" value="1"/>
</dbReference>
<evidence type="ECO:0000313" key="3">
    <source>
        <dbReference type="Proteomes" id="UP000324973"/>
    </source>
</evidence>
<evidence type="ECO:0000313" key="2">
    <source>
        <dbReference type="EMBL" id="TYT27251.1"/>
    </source>
</evidence>
<dbReference type="SUPFAM" id="SSF47413">
    <property type="entry name" value="lambda repressor-like DNA-binding domains"/>
    <property type="match status" value="1"/>
</dbReference>
<comment type="caution">
    <text evidence="2">The sequence shown here is derived from an EMBL/GenBank/DDBJ whole genome shotgun (WGS) entry which is preliminary data.</text>
</comment>
<dbReference type="CDD" id="cd00093">
    <property type="entry name" value="HTH_XRE"/>
    <property type="match status" value="1"/>
</dbReference>
<gene>
    <name evidence="2" type="ORF">FZO89_13850</name>
</gene>
<dbReference type="Proteomes" id="UP000324973">
    <property type="component" value="Unassembled WGS sequence"/>
</dbReference>
<reference evidence="2 3" key="1">
    <citation type="submission" date="2019-08" db="EMBL/GenBank/DDBJ databases">
        <title>Luteimonas viscosus sp. nov., isolated from soil of a sunflower field.</title>
        <authorList>
            <person name="Jianli Z."/>
            <person name="Ying Z."/>
        </authorList>
    </citation>
    <scope>NUCLEOTIDE SEQUENCE [LARGE SCALE GENOMIC DNA]</scope>
    <source>
        <strain evidence="2 3">XBU10</strain>
    </source>
</reference>
<dbReference type="AlphaFoldDB" id="A0A5D4XUV3"/>
<dbReference type="RefSeq" id="WP_149103802.1">
    <property type="nucleotide sequence ID" value="NZ_VTFT01000001.1"/>
</dbReference>
<feature type="domain" description="HTH cro/C1-type" evidence="1">
    <location>
        <begin position="14"/>
        <end position="67"/>
    </location>
</feature>
<organism evidence="2 3">
    <name type="scientific">Luteimonas viscosa</name>
    <dbReference type="NCBI Taxonomy" id="1132694"/>
    <lineage>
        <taxon>Bacteria</taxon>
        <taxon>Pseudomonadati</taxon>
        <taxon>Pseudomonadota</taxon>
        <taxon>Gammaproteobacteria</taxon>
        <taxon>Lysobacterales</taxon>
        <taxon>Lysobacteraceae</taxon>
        <taxon>Luteimonas</taxon>
    </lineage>
</organism>
<accession>A0A5D4XUV3</accession>
<dbReference type="PROSITE" id="PS50943">
    <property type="entry name" value="HTH_CROC1"/>
    <property type="match status" value="1"/>
</dbReference>